<comment type="caution">
    <text evidence="3">The sequence shown here is derived from an EMBL/GenBank/DDBJ whole genome shotgun (WGS) entry which is preliminary data.</text>
</comment>
<dbReference type="EMBL" id="MDHN01000021">
    <property type="protein sequence ID" value="OFC70912.1"/>
    <property type="molecule type" value="Genomic_DNA"/>
</dbReference>
<name>A0A1E7ZBR7_9ALTE</name>
<feature type="domain" description="Endonuclease/exonuclease/phosphatase" evidence="2">
    <location>
        <begin position="104"/>
        <end position="310"/>
    </location>
</feature>
<protein>
    <submittedName>
        <fullName evidence="3">Endonuclease</fullName>
    </submittedName>
</protein>
<dbReference type="GO" id="GO:0004519">
    <property type="term" value="F:endonuclease activity"/>
    <property type="evidence" value="ECO:0007669"/>
    <property type="project" value="UniProtKB-KW"/>
</dbReference>
<keyword evidence="4" id="KW-1185">Reference proteome</keyword>
<keyword evidence="3" id="KW-0540">Nuclease</keyword>
<dbReference type="STRING" id="1656094.BFC18_10725"/>
<dbReference type="OrthoDB" id="9796594at2"/>
<sequence>MTTVMIILSVLFILTTLIPHLPGQHWLIRVWEFPRLQQAFVLAVLSLFWCFWYVDEPVLAAWMQAGCVIAFAYQLIWVIPYTPLWPTEVNQYRGNDDSQTISILTSNVLMPNDNYQALIDLVEQHQPDILVTLESNAAWEAALEVLHDDYPHRLFCPLENLYGMHLYSRKPFSNEKIRFIIEGDVPSMEIWTTINQQDVKIHFVHPKPPSPTENKSAEPRDRELTVVGKEMAKLDAPAIVTGDLNDVAWSPTTRDFRKISGMSDPRRGRGFFNTFHADYPPLRWPLDHVFHSSHFELVHIKRMPSIGSDHFPLLTTLRLKP</sequence>
<dbReference type="AlphaFoldDB" id="A0A1E7ZBR7"/>
<dbReference type="InterPro" id="IPR036691">
    <property type="entry name" value="Endo/exonu/phosph_ase_sf"/>
</dbReference>
<dbReference type="Pfam" id="PF03372">
    <property type="entry name" value="Exo_endo_phos"/>
    <property type="match status" value="1"/>
</dbReference>
<keyword evidence="1" id="KW-0472">Membrane</keyword>
<dbReference type="InterPro" id="IPR005135">
    <property type="entry name" value="Endo/exonuclease/phosphatase"/>
</dbReference>
<dbReference type="Gene3D" id="3.60.10.10">
    <property type="entry name" value="Endonuclease/exonuclease/phosphatase"/>
    <property type="match status" value="1"/>
</dbReference>
<accession>A0A1E7ZBR7</accession>
<proteinExistence type="predicted"/>
<feature type="transmembrane region" description="Helical" evidence="1">
    <location>
        <begin position="35"/>
        <end position="54"/>
    </location>
</feature>
<keyword evidence="3" id="KW-0255">Endonuclease</keyword>
<feature type="transmembrane region" description="Helical" evidence="1">
    <location>
        <begin position="6"/>
        <end position="23"/>
    </location>
</feature>
<evidence type="ECO:0000256" key="1">
    <source>
        <dbReference type="SAM" id="Phobius"/>
    </source>
</evidence>
<dbReference type="Proteomes" id="UP000175691">
    <property type="component" value="Unassembled WGS sequence"/>
</dbReference>
<keyword evidence="1" id="KW-1133">Transmembrane helix</keyword>
<feature type="transmembrane region" description="Helical" evidence="1">
    <location>
        <begin position="60"/>
        <end position="79"/>
    </location>
</feature>
<reference evidence="3 4" key="1">
    <citation type="submission" date="2016-08" db="EMBL/GenBank/DDBJ databases">
        <authorList>
            <person name="Seilhamer J.J."/>
        </authorList>
    </citation>
    <scope>NUCLEOTIDE SEQUENCE [LARGE SCALE GENOMIC DNA]</scope>
    <source>
        <strain evidence="3 4">KCTC 42603</strain>
    </source>
</reference>
<keyword evidence="3" id="KW-0378">Hydrolase</keyword>
<evidence type="ECO:0000259" key="2">
    <source>
        <dbReference type="Pfam" id="PF03372"/>
    </source>
</evidence>
<dbReference type="RefSeq" id="WP_070125305.1">
    <property type="nucleotide sequence ID" value="NZ_MDHN01000021.1"/>
</dbReference>
<keyword evidence="1" id="KW-0812">Transmembrane</keyword>
<gene>
    <name evidence="3" type="ORF">BFC18_10725</name>
</gene>
<evidence type="ECO:0000313" key="4">
    <source>
        <dbReference type="Proteomes" id="UP000175691"/>
    </source>
</evidence>
<evidence type="ECO:0000313" key="3">
    <source>
        <dbReference type="EMBL" id="OFC70912.1"/>
    </source>
</evidence>
<dbReference type="SUPFAM" id="SSF56219">
    <property type="entry name" value="DNase I-like"/>
    <property type="match status" value="1"/>
</dbReference>
<organism evidence="3 4">
    <name type="scientific">Alteromonas confluentis</name>
    <dbReference type="NCBI Taxonomy" id="1656094"/>
    <lineage>
        <taxon>Bacteria</taxon>
        <taxon>Pseudomonadati</taxon>
        <taxon>Pseudomonadota</taxon>
        <taxon>Gammaproteobacteria</taxon>
        <taxon>Alteromonadales</taxon>
        <taxon>Alteromonadaceae</taxon>
        <taxon>Alteromonas/Salinimonas group</taxon>
        <taxon>Alteromonas</taxon>
    </lineage>
</organism>